<dbReference type="OrthoDB" id="533833at2759"/>
<evidence type="ECO:0000313" key="1">
    <source>
        <dbReference type="EMBL" id="PSS24537.1"/>
    </source>
</evidence>
<dbReference type="AlphaFoldDB" id="A0A2R6RAF4"/>
<proteinExistence type="predicted"/>
<sequence>MLYPRSLYITWGHTEHWDWKCFKETSDENIEVARLSHVCWLDVRGKLQISDLSPGTVYEITYVVKLEKQASGWELPIKLRLSLPDGTVKVRQVSLFEKPRGRDIELQVGTFEAQENEEREVCFDLYEHGGHWKSGLIIKGAVVKPKI</sequence>
<comment type="caution">
    <text evidence="1">The sequence shown here is derived from an EMBL/GenBank/DDBJ whole genome shotgun (WGS) entry which is preliminary data.</text>
</comment>
<reference evidence="2" key="2">
    <citation type="journal article" date="2018" name="BMC Genomics">
        <title>A manually annotated Actinidia chinensis var. chinensis (kiwifruit) genome highlights the challenges associated with draft genomes and gene prediction in plants.</title>
        <authorList>
            <person name="Pilkington S.M."/>
            <person name="Crowhurst R."/>
            <person name="Hilario E."/>
            <person name="Nardozza S."/>
            <person name="Fraser L."/>
            <person name="Peng Y."/>
            <person name="Gunaseelan K."/>
            <person name="Simpson R."/>
            <person name="Tahir J."/>
            <person name="Deroles S.C."/>
            <person name="Templeton K."/>
            <person name="Luo Z."/>
            <person name="Davy M."/>
            <person name="Cheng C."/>
            <person name="McNeilage M."/>
            <person name="Scaglione D."/>
            <person name="Liu Y."/>
            <person name="Zhang Q."/>
            <person name="Datson P."/>
            <person name="De Silva N."/>
            <person name="Gardiner S.E."/>
            <person name="Bassett H."/>
            <person name="Chagne D."/>
            <person name="McCallum J."/>
            <person name="Dzierzon H."/>
            <person name="Deng C."/>
            <person name="Wang Y.Y."/>
            <person name="Barron L."/>
            <person name="Manako K."/>
            <person name="Bowen J."/>
            <person name="Foster T.M."/>
            <person name="Erridge Z.A."/>
            <person name="Tiffin H."/>
            <person name="Waite C.N."/>
            <person name="Davies K.M."/>
            <person name="Grierson E.P."/>
            <person name="Laing W.A."/>
            <person name="Kirk R."/>
            <person name="Chen X."/>
            <person name="Wood M."/>
            <person name="Montefiori M."/>
            <person name="Brummell D.A."/>
            <person name="Schwinn K.E."/>
            <person name="Catanach A."/>
            <person name="Fullerton C."/>
            <person name="Li D."/>
            <person name="Meiyalaghan S."/>
            <person name="Nieuwenhuizen N."/>
            <person name="Read N."/>
            <person name="Prakash R."/>
            <person name="Hunter D."/>
            <person name="Zhang H."/>
            <person name="McKenzie M."/>
            <person name="Knabel M."/>
            <person name="Harris A."/>
            <person name="Allan A.C."/>
            <person name="Gleave A."/>
            <person name="Chen A."/>
            <person name="Janssen B.J."/>
            <person name="Plunkett B."/>
            <person name="Ampomah-Dwamena C."/>
            <person name="Voogd C."/>
            <person name="Leif D."/>
            <person name="Lafferty D."/>
            <person name="Souleyre E.J.F."/>
            <person name="Varkonyi-Gasic E."/>
            <person name="Gambi F."/>
            <person name="Hanley J."/>
            <person name="Yao J.L."/>
            <person name="Cheung J."/>
            <person name="David K.M."/>
            <person name="Warren B."/>
            <person name="Marsh K."/>
            <person name="Snowden K.C."/>
            <person name="Lin-Wang K."/>
            <person name="Brian L."/>
            <person name="Martinez-Sanchez M."/>
            <person name="Wang M."/>
            <person name="Ileperuma N."/>
            <person name="Macnee N."/>
            <person name="Campin R."/>
            <person name="McAtee P."/>
            <person name="Drummond R.S.M."/>
            <person name="Espley R.V."/>
            <person name="Ireland H.S."/>
            <person name="Wu R."/>
            <person name="Atkinson R.G."/>
            <person name="Karunairetnam S."/>
            <person name="Bulley S."/>
            <person name="Chunkath S."/>
            <person name="Hanley Z."/>
            <person name="Storey R."/>
            <person name="Thrimawithana A.H."/>
            <person name="Thomson S."/>
            <person name="David C."/>
            <person name="Testolin R."/>
            <person name="Huang H."/>
            <person name="Hellens R.P."/>
            <person name="Schaffer R.J."/>
        </authorList>
    </citation>
    <scope>NUCLEOTIDE SEQUENCE [LARGE SCALE GENOMIC DNA]</scope>
    <source>
        <strain evidence="2">cv. Red5</strain>
    </source>
</reference>
<protein>
    <submittedName>
        <fullName evidence="1">Protein PHLOEM PROTEIN 2-LIKE like</fullName>
    </submittedName>
</protein>
<dbReference type="Pfam" id="PF14299">
    <property type="entry name" value="PP2"/>
    <property type="match status" value="1"/>
</dbReference>
<organism evidence="1 2">
    <name type="scientific">Actinidia chinensis var. chinensis</name>
    <name type="common">Chinese soft-hair kiwi</name>
    <dbReference type="NCBI Taxonomy" id="1590841"/>
    <lineage>
        <taxon>Eukaryota</taxon>
        <taxon>Viridiplantae</taxon>
        <taxon>Streptophyta</taxon>
        <taxon>Embryophyta</taxon>
        <taxon>Tracheophyta</taxon>
        <taxon>Spermatophyta</taxon>
        <taxon>Magnoliopsida</taxon>
        <taxon>eudicotyledons</taxon>
        <taxon>Gunneridae</taxon>
        <taxon>Pentapetalae</taxon>
        <taxon>asterids</taxon>
        <taxon>Ericales</taxon>
        <taxon>Actinidiaceae</taxon>
        <taxon>Actinidia</taxon>
    </lineage>
</organism>
<keyword evidence="2" id="KW-1185">Reference proteome</keyword>
<dbReference type="InParanoid" id="A0A2R6RAF4"/>
<name>A0A2R6RAF4_ACTCC</name>
<dbReference type="Proteomes" id="UP000241394">
    <property type="component" value="Chromosome LG8"/>
</dbReference>
<dbReference type="InterPro" id="IPR052147">
    <property type="entry name" value="PP2-like/Lectin"/>
</dbReference>
<evidence type="ECO:0000313" key="2">
    <source>
        <dbReference type="Proteomes" id="UP000241394"/>
    </source>
</evidence>
<dbReference type="PANTHER" id="PTHR48478">
    <property type="entry name" value="LECTIN-LIKE"/>
    <property type="match status" value="1"/>
</dbReference>
<dbReference type="STRING" id="1590841.A0A2R6RAF4"/>
<dbReference type="PANTHER" id="PTHR48478:SF1">
    <property type="entry name" value="LECTIN-LIKE"/>
    <property type="match status" value="1"/>
</dbReference>
<gene>
    <name evidence="1" type="ORF">CEY00_Acc09361</name>
</gene>
<accession>A0A2R6RAF4</accession>
<dbReference type="OMA" id="EPSYWAW"/>
<dbReference type="EMBL" id="NKQK01000008">
    <property type="protein sequence ID" value="PSS24537.1"/>
    <property type="molecule type" value="Genomic_DNA"/>
</dbReference>
<reference evidence="1 2" key="1">
    <citation type="submission" date="2017-07" db="EMBL/GenBank/DDBJ databases">
        <title>An improved, manually edited Actinidia chinensis var. chinensis (kiwifruit) genome highlights the challenges associated with draft genomes and gene prediction in plants.</title>
        <authorList>
            <person name="Pilkington S."/>
            <person name="Crowhurst R."/>
            <person name="Hilario E."/>
            <person name="Nardozza S."/>
            <person name="Fraser L."/>
            <person name="Peng Y."/>
            <person name="Gunaseelan K."/>
            <person name="Simpson R."/>
            <person name="Tahir J."/>
            <person name="Deroles S."/>
            <person name="Templeton K."/>
            <person name="Luo Z."/>
            <person name="Davy M."/>
            <person name="Cheng C."/>
            <person name="Mcneilage M."/>
            <person name="Scaglione D."/>
            <person name="Liu Y."/>
            <person name="Zhang Q."/>
            <person name="Datson P."/>
            <person name="De Silva N."/>
            <person name="Gardiner S."/>
            <person name="Bassett H."/>
            <person name="Chagne D."/>
            <person name="Mccallum J."/>
            <person name="Dzierzon H."/>
            <person name="Deng C."/>
            <person name="Wang Y.-Y."/>
            <person name="Barron N."/>
            <person name="Manako K."/>
            <person name="Bowen J."/>
            <person name="Foster T."/>
            <person name="Erridge Z."/>
            <person name="Tiffin H."/>
            <person name="Waite C."/>
            <person name="Davies K."/>
            <person name="Grierson E."/>
            <person name="Laing W."/>
            <person name="Kirk R."/>
            <person name="Chen X."/>
            <person name="Wood M."/>
            <person name="Montefiori M."/>
            <person name="Brummell D."/>
            <person name="Schwinn K."/>
            <person name="Catanach A."/>
            <person name="Fullerton C."/>
            <person name="Li D."/>
            <person name="Meiyalaghan S."/>
            <person name="Nieuwenhuizen N."/>
            <person name="Read N."/>
            <person name="Prakash R."/>
            <person name="Hunter D."/>
            <person name="Zhang H."/>
            <person name="Mckenzie M."/>
            <person name="Knabel M."/>
            <person name="Harris A."/>
            <person name="Allan A."/>
            <person name="Chen A."/>
            <person name="Janssen B."/>
            <person name="Plunkett B."/>
            <person name="Dwamena C."/>
            <person name="Voogd C."/>
            <person name="Leif D."/>
            <person name="Lafferty D."/>
            <person name="Souleyre E."/>
            <person name="Varkonyi-Gasic E."/>
            <person name="Gambi F."/>
            <person name="Hanley J."/>
            <person name="Yao J.-L."/>
            <person name="Cheung J."/>
            <person name="David K."/>
            <person name="Warren B."/>
            <person name="Marsh K."/>
            <person name="Snowden K."/>
            <person name="Lin-Wang K."/>
            <person name="Brian L."/>
            <person name="Martinez-Sanchez M."/>
            <person name="Wang M."/>
            <person name="Ileperuma N."/>
            <person name="Macnee N."/>
            <person name="Campin R."/>
            <person name="Mcatee P."/>
            <person name="Drummond R."/>
            <person name="Espley R."/>
            <person name="Ireland H."/>
            <person name="Wu R."/>
            <person name="Atkinson R."/>
            <person name="Karunairetnam S."/>
            <person name="Bulley S."/>
            <person name="Chunkath S."/>
            <person name="Hanley Z."/>
            <person name="Storey R."/>
            <person name="Thrimawithana A."/>
            <person name="Thomson S."/>
            <person name="David C."/>
            <person name="Testolin R."/>
        </authorList>
    </citation>
    <scope>NUCLEOTIDE SEQUENCE [LARGE SCALE GENOMIC DNA]</scope>
    <source>
        <strain evidence="2">cv. Red5</strain>
        <tissue evidence="1">Young leaf</tissue>
    </source>
</reference>
<dbReference type="GO" id="GO:0030246">
    <property type="term" value="F:carbohydrate binding"/>
    <property type="evidence" value="ECO:0007669"/>
    <property type="project" value="InterPro"/>
</dbReference>
<dbReference type="Gramene" id="PSS24537">
    <property type="protein sequence ID" value="PSS24537"/>
    <property type="gene ID" value="CEY00_Acc09361"/>
</dbReference>
<dbReference type="InterPro" id="IPR025886">
    <property type="entry name" value="PP2-like"/>
</dbReference>